<accession>A0A131YSI8</accession>
<dbReference type="AlphaFoldDB" id="A0A131YSI8"/>
<sequence length="136" mass="15739">MLLCIWNSNMVEFGSFYKCHDADCAHASLRKFSQRNFFSYPLHLTLVLIILLLQGSCASIRPESRIDELVCNRNEGLCEYRASCTCNPNLRHGRLARGLFHYNSRLNRCFRMGFTDNCNAFLSIRACLMYCVRPRG</sequence>
<evidence type="ECO:0000313" key="1">
    <source>
        <dbReference type="EMBL" id="JAP82203.1"/>
    </source>
</evidence>
<proteinExistence type="predicted"/>
<organism evidence="1">
    <name type="scientific">Rhipicephalus appendiculatus</name>
    <name type="common">Brown ear tick</name>
    <dbReference type="NCBI Taxonomy" id="34631"/>
    <lineage>
        <taxon>Eukaryota</taxon>
        <taxon>Metazoa</taxon>
        <taxon>Ecdysozoa</taxon>
        <taxon>Arthropoda</taxon>
        <taxon>Chelicerata</taxon>
        <taxon>Arachnida</taxon>
        <taxon>Acari</taxon>
        <taxon>Parasitiformes</taxon>
        <taxon>Ixodida</taxon>
        <taxon>Ixodoidea</taxon>
        <taxon>Ixodidae</taxon>
        <taxon>Rhipicephalinae</taxon>
        <taxon>Rhipicephalus</taxon>
        <taxon>Rhipicephalus</taxon>
    </lineage>
</organism>
<dbReference type="InterPro" id="IPR036880">
    <property type="entry name" value="Kunitz_BPTI_sf"/>
</dbReference>
<name>A0A131YSI8_RHIAP</name>
<protein>
    <submittedName>
        <fullName evidence="1">Pancreatic trypsin inhibitor</fullName>
    </submittedName>
</protein>
<dbReference type="EMBL" id="GEDV01006354">
    <property type="protein sequence ID" value="JAP82203.1"/>
    <property type="molecule type" value="Transcribed_RNA"/>
</dbReference>
<dbReference type="Gene3D" id="4.10.410.10">
    <property type="entry name" value="Pancreatic trypsin inhibitor Kunitz domain"/>
    <property type="match status" value="1"/>
</dbReference>
<dbReference type="GO" id="GO:0004867">
    <property type="term" value="F:serine-type endopeptidase inhibitor activity"/>
    <property type="evidence" value="ECO:0007669"/>
    <property type="project" value="InterPro"/>
</dbReference>
<reference evidence="1" key="1">
    <citation type="journal article" date="2016" name="Ticks Tick Borne Dis.">
        <title>De novo assembly and annotation of the salivary gland transcriptome of Rhipicephalus appendiculatus male and female ticks during blood feeding.</title>
        <authorList>
            <person name="de Castro M.H."/>
            <person name="de Klerk D."/>
            <person name="Pienaar R."/>
            <person name="Latif A.A."/>
            <person name="Rees D.J."/>
            <person name="Mans B.J."/>
        </authorList>
    </citation>
    <scope>NUCLEOTIDE SEQUENCE</scope>
    <source>
        <tissue evidence="1">Salivary glands</tissue>
    </source>
</reference>
<dbReference type="SUPFAM" id="SSF57362">
    <property type="entry name" value="BPTI-like"/>
    <property type="match status" value="1"/>
</dbReference>